<comment type="caution">
    <text evidence="2">The sequence shown here is derived from an EMBL/GenBank/DDBJ whole genome shotgun (WGS) entry which is preliminary data.</text>
</comment>
<protein>
    <submittedName>
        <fullName evidence="2">Uncharacterized protein</fullName>
    </submittedName>
</protein>
<proteinExistence type="predicted"/>
<dbReference type="EMBL" id="JACGWK010000004">
    <property type="protein sequence ID" value="KAL0359819.1"/>
    <property type="molecule type" value="Genomic_DNA"/>
</dbReference>
<gene>
    <name evidence="2" type="ORF">Sangu_0831300</name>
</gene>
<dbReference type="AlphaFoldDB" id="A0AAW2PWG6"/>
<evidence type="ECO:0000256" key="1">
    <source>
        <dbReference type="SAM" id="MobiDB-lite"/>
    </source>
</evidence>
<accession>A0AAW2PWG6</accession>
<reference evidence="2" key="1">
    <citation type="submission" date="2020-06" db="EMBL/GenBank/DDBJ databases">
        <authorList>
            <person name="Li T."/>
            <person name="Hu X."/>
            <person name="Zhang T."/>
            <person name="Song X."/>
            <person name="Zhang H."/>
            <person name="Dai N."/>
            <person name="Sheng W."/>
            <person name="Hou X."/>
            <person name="Wei L."/>
        </authorList>
    </citation>
    <scope>NUCLEOTIDE SEQUENCE</scope>
    <source>
        <strain evidence="2">G01</strain>
        <tissue evidence="2">Leaf</tissue>
    </source>
</reference>
<organism evidence="2">
    <name type="scientific">Sesamum angustifolium</name>
    <dbReference type="NCBI Taxonomy" id="2727405"/>
    <lineage>
        <taxon>Eukaryota</taxon>
        <taxon>Viridiplantae</taxon>
        <taxon>Streptophyta</taxon>
        <taxon>Embryophyta</taxon>
        <taxon>Tracheophyta</taxon>
        <taxon>Spermatophyta</taxon>
        <taxon>Magnoliopsida</taxon>
        <taxon>eudicotyledons</taxon>
        <taxon>Gunneridae</taxon>
        <taxon>Pentapetalae</taxon>
        <taxon>asterids</taxon>
        <taxon>lamiids</taxon>
        <taxon>Lamiales</taxon>
        <taxon>Pedaliaceae</taxon>
        <taxon>Sesamum</taxon>
    </lineage>
</organism>
<feature type="region of interest" description="Disordered" evidence="1">
    <location>
        <begin position="43"/>
        <end position="66"/>
    </location>
</feature>
<evidence type="ECO:0000313" key="2">
    <source>
        <dbReference type="EMBL" id="KAL0359819.1"/>
    </source>
</evidence>
<sequence>MNARIANRACVKKGTLLANLVMGTDSSRPSFATSSVGYCVTQSQENEPVEPTSNLAPKFKTPSTDPIAIEVASEDTGLGTKSQSSR</sequence>
<name>A0AAW2PWG6_9LAMI</name>
<feature type="compositionally biased region" description="Polar residues" evidence="1">
    <location>
        <begin position="43"/>
        <end position="55"/>
    </location>
</feature>
<reference evidence="2" key="2">
    <citation type="journal article" date="2024" name="Plant">
        <title>Genomic evolution and insights into agronomic trait innovations of Sesamum species.</title>
        <authorList>
            <person name="Miao H."/>
            <person name="Wang L."/>
            <person name="Qu L."/>
            <person name="Liu H."/>
            <person name="Sun Y."/>
            <person name="Le M."/>
            <person name="Wang Q."/>
            <person name="Wei S."/>
            <person name="Zheng Y."/>
            <person name="Lin W."/>
            <person name="Duan Y."/>
            <person name="Cao H."/>
            <person name="Xiong S."/>
            <person name="Wang X."/>
            <person name="Wei L."/>
            <person name="Li C."/>
            <person name="Ma Q."/>
            <person name="Ju M."/>
            <person name="Zhao R."/>
            <person name="Li G."/>
            <person name="Mu C."/>
            <person name="Tian Q."/>
            <person name="Mei H."/>
            <person name="Zhang T."/>
            <person name="Gao T."/>
            <person name="Zhang H."/>
        </authorList>
    </citation>
    <scope>NUCLEOTIDE SEQUENCE</scope>
    <source>
        <strain evidence="2">G01</strain>
    </source>
</reference>